<dbReference type="InterPro" id="IPR050302">
    <property type="entry name" value="Rab_GAP_TBC_domain"/>
</dbReference>
<dbReference type="Proteomes" id="UP001209878">
    <property type="component" value="Unassembled WGS sequence"/>
</dbReference>
<dbReference type="PROSITE" id="PS50086">
    <property type="entry name" value="TBC_RABGAP"/>
    <property type="match status" value="1"/>
</dbReference>
<feature type="domain" description="Rab-GAP TBC" evidence="2">
    <location>
        <begin position="73"/>
        <end position="342"/>
    </location>
</feature>
<dbReference type="Pfam" id="PF00566">
    <property type="entry name" value="RabGAP-TBC"/>
    <property type="match status" value="2"/>
</dbReference>
<evidence type="ECO:0000256" key="1">
    <source>
        <dbReference type="SAM" id="MobiDB-lite"/>
    </source>
</evidence>
<dbReference type="Gene3D" id="1.10.8.270">
    <property type="entry name" value="putative rabgap domain of human tbc1 domain family member 14 like domains"/>
    <property type="match status" value="2"/>
</dbReference>
<feature type="region of interest" description="Disordered" evidence="1">
    <location>
        <begin position="460"/>
        <end position="541"/>
    </location>
</feature>
<dbReference type="SUPFAM" id="SSF47923">
    <property type="entry name" value="Ypt/Rab-GAP domain of gyp1p"/>
    <property type="match status" value="2"/>
</dbReference>
<feature type="compositionally biased region" description="Low complexity" evidence="1">
    <location>
        <begin position="520"/>
        <end position="529"/>
    </location>
</feature>
<dbReference type="InterPro" id="IPR035969">
    <property type="entry name" value="Rab-GAP_TBC_sf"/>
</dbReference>
<feature type="compositionally biased region" description="Basic residues" evidence="1">
    <location>
        <begin position="471"/>
        <end position="480"/>
    </location>
</feature>
<dbReference type="FunFam" id="1.10.8.270:FF:000016">
    <property type="entry name" value="TBC1 domain family member 2A"/>
    <property type="match status" value="1"/>
</dbReference>
<reference evidence="3" key="1">
    <citation type="journal article" date="2023" name="Mol. Biol. Evol.">
        <title>Third-Generation Sequencing Reveals the Adaptive Role of the Epigenome in Three Deep-Sea Polychaetes.</title>
        <authorList>
            <person name="Perez M."/>
            <person name="Aroh O."/>
            <person name="Sun Y."/>
            <person name="Lan Y."/>
            <person name="Juniper S.K."/>
            <person name="Young C.R."/>
            <person name="Angers B."/>
            <person name="Qian P.Y."/>
        </authorList>
    </citation>
    <scope>NUCLEOTIDE SEQUENCE</scope>
    <source>
        <strain evidence="3">R07B-5</strain>
    </source>
</reference>
<dbReference type="Gene3D" id="1.10.10.750">
    <property type="entry name" value="Ypt/Rab-GAP domain of gyp1p, domain 1"/>
    <property type="match status" value="1"/>
</dbReference>
<dbReference type="SMART" id="SM00164">
    <property type="entry name" value="TBC"/>
    <property type="match status" value="1"/>
</dbReference>
<sequence>MTTLPKNVDYFDSYGFAVFTERAGPDSERDHTYKNRSETCDVAYTAAWQKLLDNWEEQKATGSTKIDMFVRQGIPSNLRPAAWKCLLEVDSLKATSRFDYQVEIRAVREQLIDLGISEYSDVKAVNGLSDAEMGTYEVKFGQISMDALRHILLDLDRTYPTHRMFMGQTGEGKEGKAALFRVLAAYARYNPSVGYCQGMSSIAGVLLMHLPEEDAFWCTLSLLERHKYLLGTSTTTCSGMSSIAGVFLMHLPEEDAFWCTLSLLERHKYLLGYFDHHMLRIQKHAKVFEQLLTQRYPKLQSHLETLGVCALMFIPPWFISLFTSLPRWDTVLAIWDLLILQGNKTMFRVALAILSLIESDLLQAHELGTLLPQILHPSPARISYSHLIPTVWSLSMEDWEISSLMALLEEEGQKEGGRKRGREEGGDSLKRSSKRKRVDSSDTQPVKSWFSKVFGALSGPPSTVDTNPKSVLHRSAKRHKSPADDPKLTTRSRCIVGDSRRSSPLSSRQLKALHLDPHLSSPGRSGSSSATCEQGSARVTKRSTQLTADYLKRRLDRKARHKTGLTNHRRGFHTSPCEEMKENSSMWPMLWPTLRSVSRARRHNKLLDSASFRKASVQRSFKAFHTPKPLRVTQCVSTQAAPCKLPGSPEVELQSVHASCSPDKC</sequence>
<comment type="caution">
    <text evidence="3">The sequence shown here is derived from an EMBL/GenBank/DDBJ whole genome shotgun (WGS) entry which is preliminary data.</text>
</comment>
<keyword evidence="4" id="KW-1185">Reference proteome</keyword>
<dbReference type="AlphaFoldDB" id="A0AAD9NNK6"/>
<dbReference type="PANTHER" id="PTHR47219">
    <property type="entry name" value="RAB GTPASE-ACTIVATING PROTEIN 1-LIKE"/>
    <property type="match status" value="1"/>
</dbReference>
<dbReference type="Gene3D" id="1.10.472.80">
    <property type="entry name" value="Ypt/Rab-GAP domain of gyp1p, domain 3"/>
    <property type="match status" value="1"/>
</dbReference>
<protein>
    <recommendedName>
        <fullName evidence="2">Rab-GAP TBC domain-containing protein</fullName>
    </recommendedName>
</protein>
<dbReference type="InterPro" id="IPR000195">
    <property type="entry name" value="Rab-GAP-TBC_dom"/>
</dbReference>
<feature type="compositionally biased region" description="Polar residues" evidence="1">
    <location>
        <begin position="460"/>
        <end position="469"/>
    </location>
</feature>
<dbReference type="GO" id="GO:0005096">
    <property type="term" value="F:GTPase activator activity"/>
    <property type="evidence" value="ECO:0007669"/>
    <property type="project" value="TreeGrafter"/>
</dbReference>
<proteinExistence type="predicted"/>
<evidence type="ECO:0000313" key="4">
    <source>
        <dbReference type="Proteomes" id="UP001209878"/>
    </source>
</evidence>
<evidence type="ECO:0000259" key="2">
    <source>
        <dbReference type="PROSITE" id="PS50086"/>
    </source>
</evidence>
<dbReference type="PANTHER" id="PTHR47219:SF9">
    <property type="entry name" value="GTPASE ACTIVATING PROTEIN AND CENTROSOME-ASSOCIATED, ISOFORM B"/>
    <property type="match status" value="1"/>
</dbReference>
<accession>A0AAD9NNK6</accession>
<feature type="compositionally biased region" description="Basic and acidic residues" evidence="1">
    <location>
        <begin position="412"/>
        <end position="430"/>
    </location>
</feature>
<name>A0AAD9NNK6_RIDPI</name>
<organism evidence="3 4">
    <name type="scientific">Ridgeia piscesae</name>
    <name type="common">Tubeworm</name>
    <dbReference type="NCBI Taxonomy" id="27915"/>
    <lineage>
        <taxon>Eukaryota</taxon>
        <taxon>Metazoa</taxon>
        <taxon>Spiralia</taxon>
        <taxon>Lophotrochozoa</taxon>
        <taxon>Annelida</taxon>
        <taxon>Polychaeta</taxon>
        <taxon>Sedentaria</taxon>
        <taxon>Canalipalpata</taxon>
        <taxon>Sabellida</taxon>
        <taxon>Siboglinidae</taxon>
        <taxon>Ridgeia</taxon>
    </lineage>
</organism>
<gene>
    <name evidence="3" type="ORF">NP493_760g00032</name>
</gene>
<dbReference type="GO" id="GO:0031267">
    <property type="term" value="F:small GTPase binding"/>
    <property type="evidence" value="ECO:0007669"/>
    <property type="project" value="TreeGrafter"/>
</dbReference>
<feature type="region of interest" description="Disordered" evidence="1">
    <location>
        <begin position="412"/>
        <end position="443"/>
    </location>
</feature>
<dbReference type="EMBL" id="JAODUO010000757">
    <property type="protein sequence ID" value="KAK2175013.1"/>
    <property type="molecule type" value="Genomic_DNA"/>
</dbReference>
<evidence type="ECO:0000313" key="3">
    <source>
        <dbReference type="EMBL" id="KAK2175013.1"/>
    </source>
</evidence>